<dbReference type="FunFam" id="1.10.418.10:FF:000014">
    <property type="entry name" value="Plastin-3 isoform 1"/>
    <property type="match status" value="1"/>
</dbReference>
<dbReference type="FunFam" id="1.10.238.10:FF:000263">
    <property type="entry name" value="plastin-1 isoform X2"/>
    <property type="match status" value="1"/>
</dbReference>
<sequence>TLLYMDILDIGYVSDYELQDLFKEASLPLPGYKVREIVEKIIAVTDSNKDGRINFEEFVSIIQELKSKDVSKSFRKSINKKQGITAIGGTSAISSEGTQHSYSEEEKVAFVNWINKALQDDPDCKHLLPMNPSDASLFKSLADGILLCKMINFSQPDTIDERAINKKKLTPFTISENLNLALNSASAIGCTVVNIGSQDLQEGRPHLVLGLLWQIIKVGLFADIEISRNEALITLLNEGEELDQLMKLSPEELLLRWVNYHLANARWQKISNFSQDIKDSRAYYHLLNQIAPKGDGLDESPIKVDFSGFHDKNDLRRAEYMLQQADKLGCREFVTPADVVAGNPKLNLAFVANLFNTYPALHKPDNSSYDLNLLEGETKEERTFRNWMNSLGVSPYVNHLYSDLSDALIIFQLYDMTRVPVEWNHVNKPPYPLLGSNMKKIENCNYAVELGKAKAKFSLVGIAGHDLNEGNPTLTLALVWQLMRRYTLNVLSDLGEGEKVNDEIIIKWVNQTLTKASKKTSITSFKDRSISTSLPVLDLIDAIAPKAVRPEMVKREDLSYEDKLNNAKYAISVARKIGARIYALPDDLVEVKPKMVMTVFACLMGRGLNKIK</sequence>
<dbReference type="InterPro" id="IPR002048">
    <property type="entry name" value="EF_hand_dom"/>
</dbReference>
<dbReference type="InterPro" id="IPR011992">
    <property type="entry name" value="EF-hand-dom_pair"/>
</dbReference>
<evidence type="ECO:0000259" key="7">
    <source>
        <dbReference type="PROSITE" id="PS50021"/>
    </source>
</evidence>
<protein>
    <submittedName>
        <fullName evidence="9">Plastin 1</fullName>
    </submittedName>
</protein>
<feature type="domain" description="EF-hand" evidence="8">
    <location>
        <begin position="33"/>
        <end position="68"/>
    </location>
</feature>
<proteinExistence type="predicted"/>
<reference evidence="9" key="1">
    <citation type="submission" date="2025-08" db="UniProtKB">
        <authorList>
            <consortium name="Ensembl"/>
        </authorList>
    </citation>
    <scope>IDENTIFICATION</scope>
</reference>
<keyword evidence="5" id="KW-0106">Calcium</keyword>
<feature type="domain" description="Calponin-homology (CH)" evidence="7">
    <location>
        <begin position="104"/>
        <end position="220"/>
    </location>
</feature>
<dbReference type="InterPro" id="IPR039959">
    <property type="entry name" value="Fimbrin/Plastin"/>
</dbReference>
<dbReference type="CDD" id="cd21326">
    <property type="entry name" value="CH_PLS1_rpt2"/>
    <property type="match status" value="1"/>
</dbReference>
<dbReference type="Pfam" id="PF13499">
    <property type="entry name" value="EF-hand_7"/>
    <property type="match status" value="1"/>
</dbReference>
<evidence type="ECO:0000256" key="6">
    <source>
        <dbReference type="ARBA" id="ARBA00023203"/>
    </source>
</evidence>
<dbReference type="PROSITE" id="PS50021">
    <property type="entry name" value="CH"/>
    <property type="match status" value="4"/>
</dbReference>
<dbReference type="Gene3D" id="1.10.418.10">
    <property type="entry name" value="Calponin-like domain"/>
    <property type="match status" value="4"/>
</dbReference>
<dbReference type="GO" id="GO:0051639">
    <property type="term" value="P:actin filament network formation"/>
    <property type="evidence" value="ECO:0007669"/>
    <property type="project" value="TreeGrafter"/>
</dbReference>
<dbReference type="CDD" id="cd21323">
    <property type="entry name" value="CH_PLS1_rpt1"/>
    <property type="match status" value="1"/>
</dbReference>
<dbReference type="AlphaFoldDB" id="A0A8C4XUE1"/>
<dbReference type="InterPro" id="IPR001589">
    <property type="entry name" value="Actinin_actin-bd_CS"/>
</dbReference>
<dbReference type="Proteomes" id="UP000694562">
    <property type="component" value="Unplaced"/>
</dbReference>
<keyword evidence="2" id="KW-0963">Cytoplasm</keyword>
<dbReference type="GO" id="GO:0051015">
    <property type="term" value="F:actin filament binding"/>
    <property type="evidence" value="ECO:0007669"/>
    <property type="project" value="InterPro"/>
</dbReference>
<organism evidence="9 10">
    <name type="scientific">Falco tinnunculus</name>
    <name type="common">Common kestrel</name>
    <dbReference type="NCBI Taxonomy" id="100819"/>
    <lineage>
        <taxon>Eukaryota</taxon>
        <taxon>Metazoa</taxon>
        <taxon>Chordata</taxon>
        <taxon>Craniata</taxon>
        <taxon>Vertebrata</taxon>
        <taxon>Euteleostomi</taxon>
        <taxon>Archelosauria</taxon>
        <taxon>Archosauria</taxon>
        <taxon>Dinosauria</taxon>
        <taxon>Saurischia</taxon>
        <taxon>Theropoda</taxon>
        <taxon>Coelurosauria</taxon>
        <taxon>Aves</taxon>
        <taxon>Neognathae</taxon>
        <taxon>Neoaves</taxon>
        <taxon>Telluraves</taxon>
        <taxon>Australaves</taxon>
        <taxon>Falconiformes</taxon>
        <taxon>Falconidae</taxon>
        <taxon>Falco</taxon>
    </lineage>
</organism>
<keyword evidence="6" id="KW-0009">Actin-binding</keyword>
<feature type="domain" description="Calponin-homology (CH)" evidence="7">
    <location>
        <begin position="378"/>
        <end position="487"/>
    </location>
</feature>
<dbReference type="FunFam" id="1.10.418.10:FF:000012">
    <property type="entry name" value="Plastin-3 isoform 1"/>
    <property type="match status" value="1"/>
</dbReference>
<dbReference type="GO" id="GO:0005884">
    <property type="term" value="C:actin filament"/>
    <property type="evidence" value="ECO:0007669"/>
    <property type="project" value="TreeGrafter"/>
</dbReference>
<evidence type="ECO:0000256" key="1">
    <source>
        <dbReference type="ARBA" id="ARBA00004496"/>
    </source>
</evidence>
<dbReference type="PANTHER" id="PTHR19961">
    <property type="entry name" value="FIMBRIN/PLASTIN"/>
    <property type="match status" value="1"/>
</dbReference>
<dbReference type="CDD" id="cd00051">
    <property type="entry name" value="EFh"/>
    <property type="match status" value="1"/>
</dbReference>
<dbReference type="PROSITE" id="PS00020">
    <property type="entry name" value="ACTININ_2"/>
    <property type="match status" value="2"/>
</dbReference>
<dbReference type="GO" id="GO:0032432">
    <property type="term" value="C:actin filament bundle"/>
    <property type="evidence" value="ECO:0007669"/>
    <property type="project" value="TreeGrafter"/>
</dbReference>
<dbReference type="Pfam" id="PF00307">
    <property type="entry name" value="CH"/>
    <property type="match status" value="4"/>
</dbReference>
<accession>A0A8C4XUE1</accession>
<evidence type="ECO:0000313" key="9">
    <source>
        <dbReference type="Ensembl" id="ENSFTIP00000022739.1"/>
    </source>
</evidence>
<dbReference type="InterPro" id="IPR036872">
    <property type="entry name" value="CH_dom_sf"/>
</dbReference>
<dbReference type="SMART" id="SM00054">
    <property type="entry name" value="EFh"/>
    <property type="match status" value="1"/>
</dbReference>
<dbReference type="SMART" id="SM00033">
    <property type="entry name" value="CH"/>
    <property type="match status" value="4"/>
</dbReference>
<keyword evidence="3" id="KW-0479">Metal-binding</keyword>
<dbReference type="PANTHER" id="PTHR19961:SF27">
    <property type="entry name" value="PLASTIN-1"/>
    <property type="match status" value="1"/>
</dbReference>
<keyword evidence="10" id="KW-1185">Reference proteome</keyword>
<evidence type="ECO:0000256" key="3">
    <source>
        <dbReference type="ARBA" id="ARBA00022723"/>
    </source>
</evidence>
<evidence type="ECO:0000256" key="4">
    <source>
        <dbReference type="ARBA" id="ARBA00022737"/>
    </source>
</evidence>
<dbReference type="FunFam" id="1.10.418.10:FF:000010">
    <property type="entry name" value="Plastin-3 isoform 1"/>
    <property type="match status" value="1"/>
</dbReference>
<name>A0A8C4XUE1_FALTI</name>
<dbReference type="FunFam" id="1.10.418.10:FF:000025">
    <property type="entry name" value="Plastin-3 isoform 1"/>
    <property type="match status" value="1"/>
</dbReference>
<dbReference type="SUPFAM" id="SSF47473">
    <property type="entry name" value="EF-hand"/>
    <property type="match status" value="1"/>
</dbReference>
<dbReference type="GO" id="GO:0005509">
    <property type="term" value="F:calcium ion binding"/>
    <property type="evidence" value="ECO:0007669"/>
    <property type="project" value="InterPro"/>
</dbReference>
<dbReference type="Gene3D" id="1.10.238.10">
    <property type="entry name" value="EF-hand"/>
    <property type="match status" value="1"/>
</dbReference>
<dbReference type="InterPro" id="IPR018247">
    <property type="entry name" value="EF_Hand_1_Ca_BS"/>
</dbReference>
<keyword evidence="4" id="KW-0677">Repeat</keyword>
<reference evidence="9" key="2">
    <citation type="submission" date="2025-09" db="UniProtKB">
        <authorList>
            <consortium name="Ensembl"/>
        </authorList>
    </citation>
    <scope>IDENTIFICATION</scope>
</reference>
<dbReference type="PROSITE" id="PS50222">
    <property type="entry name" value="EF_HAND_2"/>
    <property type="match status" value="1"/>
</dbReference>
<dbReference type="Ensembl" id="ENSFTIT00000023670.1">
    <property type="protein sequence ID" value="ENSFTIP00000022739.1"/>
    <property type="gene ID" value="ENSFTIG00000014612.1"/>
</dbReference>
<evidence type="ECO:0000256" key="2">
    <source>
        <dbReference type="ARBA" id="ARBA00022490"/>
    </source>
</evidence>
<feature type="domain" description="Calponin-homology (CH)" evidence="7">
    <location>
        <begin position="499"/>
        <end position="608"/>
    </location>
</feature>
<evidence type="ECO:0000259" key="8">
    <source>
        <dbReference type="PROSITE" id="PS50222"/>
    </source>
</evidence>
<dbReference type="GO" id="GO:0005737">
    <property type="term" value="C:cytoplasm"/>
    <property type="evidence" value="ECO:0007669"/>
    <property type="project" value="UniProtKB-SubCell"/>
</dbReference>
<evidence type="ECO:0000256" key="5">
    <source>
        <dbReference type="ARBA" id="ARBA00022837"/>
    </source>
</evidence>
<dbReference type="CDD" id="cd21332">
    <property type="entry name" value="CH_PLS1_rpt4"/>
    <property type="match status" value="1"/>
</dbReference>
<dbReference type="InterPro" id="IPR001715">
    <property type="entry name" value="CH_dom"/>
</dbReference>
<feature type="domain" description="Calponin-homology (CH)" evidence="7">
    <location>
        <begin position="248"/>
        <end position="359"/>
    </location>
</feature>
<dbReference type="PROSITE" id="PS00019">
    <property type="entry name" value="ACTININ_1"/>
    <property type="match status" value="1"/>
</dbReference>
<evidence type="ECO:0000313" key="10">
    <source>
        <dbReference type="Proteomes" id="UP000694562"/>
    </source>
</evidence>
<comment type="subcellular location">
    <subcellularLocation>
        <location evidence="1">Cytoplasm</location>
    </subcellularLocation>
</comment>
<dbReference type="GO" id="GO:0051017">
    <property type="term" value="P:actin filament bundle assembly"/>
    <property type="evidence" value="ECO:0007669"/>
    <property type="project" value="InterPro"/>
</dbReference>
<dbReference type="SUPFAM" id="SSF47576">
    <property type="entry name" value="Calponin-homology domain, CH-domain"/>
    <property type="match status" value="1"/>
</dbReference>
<dbReference type="PROSITE" id="PS00018">
    <property type="entry name" value="EF_HAND_1"/>
    <property type="match status" value="1"/>
</dbReference>